<accession>A0A3M6TP21</accession>
<dbReference type="AlphaFoldDB" id="A0A3M6TP21"/>
<reference evidence="1 2" key="1">
    <citation type="journal article" date="2018" name="Sci. Rep.">
        <title>Comparative analysis of the Pocillopora damicornis genome highlights role of immune system in coral evolution.</title>
        <authorList>
            <person name="Cunning R."/>
            <person name="Bay R.A."/>
            <person name="Gillette P."/>
            <person name="Baker A.C."/>
            <person name="Traylor-Knowles N."/>
        </authorList>
    </citation>
    <scope>NUCLEOTIDE SEQUENCE [LARGE SCALE GENOMIC DNA]</scope>
    <source>
        <strain evidence="1">RSMAS</strain>
        <tissue evidence="1">Whole animal</tissue>
    </source>
</reference>
<comment type="caution">
    <text evidence="1">The sequence shown here is derived from an EMBL/GenBank/DDBJ whole genome shotgun (WGS) entry which is preliminary data.</text>
</comment>
<sequence length="75" mass="8533">LTSEKNKVHTGNLTHCRQTLQLINPLTPMSDQGRISPNNINQNKHKNFIVERCLVIQINQVQFLQSHKPAFGATK</sequence>
<name>A0A3M6TP21_POCDA</name>
<evidence type="ECO:0000313" key="1">
    <source>
        <dbReference type="EMBL" id="RMX43157.1"/>
    </source>
</evidence>
<feature type="non-terminal residue" evidence="1">
    <location>
        <position position="1"/>
    </location>
</feature>
<keyword evidence="2" id="KW-1185">Reference proteome</keyword>
<proteinExistence type="predicted"/>
<evidence type="ECO:0000313" key="2">
    <source>
        <dbReference type="Proteomes" id="UP000275408"/>
    </source>
</evidence>
<gene>
    <name evidence="1" type="ORF">pdam_00023973</name>
</gene>
<dbReference type="EMBL" id="RCHS01003242">
    <property type="protein sequence ID" value="RMX43157.1"/>
    <property type="molecule type" value="Genomic_DNA"/>
</dbReference>
<protein>
    <submittedName>
        <fullName evidence="1">Uncharacterized protein</fullName>
    </submittedName>
</protein>
<dbReference type="Proteomes" id="UP000275408">
    <property type="component" value="Unassembled WGS sequence"/>
</dbReference>
<organism evidence="1 2">
    <name type="scientific">Pocillopora damicornis</name>
    <name type="common">Cauliflower coral</name>
    <name type="synonym">Millepora damicornis</name>
    <dbReference type="NCBI Taxonomy" id="46731"/>
    <lineage>
        <taxon>Eukaryota</taxon>
        <taxon>Metazoa</taxon>
        <taxon>Cnidaria</taxon>
        <taxon>Anthozoa</taxon>
        <taxon>Hexacorallia</taxon>
        <taxon>Scleractinia</taxon>
        <taxon>Astrocoeniina</taxon>
        <taxon>Pocilloporidae</taxon>
        <taxon>Pocillopora</taxon>
    </lineage>
</organism>